<dbReference type="Pfam" id="PF13568">
    <property type="entry name" value="OMP_b-brl_2"/>
    <property type="match status" value="1"/>
</dbReference>
<organism evidence="1 2">
    <name type="scientific">Chitinophaga solisilvae</name>
    <dbReference type="NCBI Taxonomy" id="1233460"/>
    <lineage>
        <taxon>Bacteria</taxon>
        <taxon>Pseudomonadati</taxon>
        <taxon>Bacteroidota</taxon>
        <taxon>Chitinophagia</taxon>
        <taxon>Chitinophagales</taxon>
        <taxon>Chitinophagaceae</taxon>
        <taxon>Chitinophaga</taxon>
    </lineage>
</organism>
<evidence type="ECO:0000313" key="1">
    <source>
        <dbReference type="EMBL" id="NSL86958.1"/>
    </source>
</evidence>
<dbReference type="InterPro" id="IPR025665">
    <property type="entry name" value="Beta-barrel_OMP_2"/>
</dbReference>
<gene>
    <name evidence="1" type="ORF">ECE50_008965</name>
</gene>
<dbReference type="EMBL" id="RIAR02000001">
    <property type="protein sequence ID" value="NSL86958.1"/>
    <property type="molecule type" value="Genomic_DNA"/>
</dbReference>
<proteinExistence type="predicted"/>
<accession>A0A3S1CVV3</accession>
<comment type="caution">
    <text evidence="1">The sequence shown here is derived from an EMBL/GenBank/DDBJ whole genome shotgun (WGS) entry which is preliminary data.</text>
</comment>
<dbReference type="AlphaFoldDB" id="A0A3S1CVV3"/>
<evidence type="ECO:0000313" key="2">
    <source>
        <dbReference type="Proteomes" id="UP000281028"/>
    </source>
</evidence>
<dbReference type="OrthoDB" id="947434at2"/>
<protein>
    <submittedName>
        <fullName evidence="1">PorT family protein</fullName>
    </submittedName>
</protein>
<keyword evidence="2" id="KW-1185">Reference proteome</keyword>
<sequence length="202" mass="21744">MKRNAIALFVLLLTTAVSAIAQVRLGVKAGYSNTHMKTDHTDYTQRKAGWHAGLMADISIAGNFSLQPQLLYSAKGYRIKEITVHGINGDFVIPGATVKLSYLELPVNFLYKHQLGSGHLFVGAGPYAAFAIGGKDGDNKIKFGKGGARRFEAGAGFLAGYELKNGLLFSATYSLGLTDVYDYGTSKNNYIGVSVGFLLPRK</sequence>
<dbReference type="Proteomes" id="UP000281028">
    <property type="component" value="Unassembled WGS sequence"/>
</dbReference>
<reference evidence="1" key="1">
    <citation type="submission" date="2020-05" db="EMBL/GenBank/DDBJ databases">
        <title>Chitinophaga laudate sp. nov., isolated from a tropical peat swamp.</title>
        <authorList>
            <person name="Goh C.B.S."/>
            <person name="Lee M.S."/>
            <person name="Parimannan S."/>
            <person name="Pasbakhsh P."/>
            <person name="Yule C.M."/>
            <person name="Rajandas H."/>
            <person name="Loke S."/>
            <person name="Croft L."/>
            <person name="Tan J.B.L."/>
        </authorList>
    </citation>
    <scope>NUCLEOTIDE SEQUENCE</scope>
    <source>
        <strain evidence="1">Mgbs1</strain>
    </source>
</reference>
<name>A0A3S1CVV3_9BACT</name>